<sequence>MYYIYECIKDFKFDNSSSAQGQLTVPDISSYETLIPSEYLLKNYSVMTSKIYSQIKTNKIQSKALVTLQSVLLSKMSKVEKATSNKKVLCN</sequence>
<gene>
    <name evidence="1" type="ORF">DSL99_2447</name>
</gene>
<comment type="caution">
    <text evidence="1">The sequence shown here is derived from an EMBL/GenBank/DDBJ whole genome shotgun (WGS) entry which is preliminary data.</text>
</comment>
<organism evidence="1 2">
    <name type="scientific">Leeuwenhoekiella marinoflava</name>
    <dbReference type="NCBI Taxonomy" id="988"/>
    <lineage>
        <taxon>Bacteria</taxon>
        <taxon>Pseudomonadati</taxon>
        <taxon>Bacteroidota</taxon>
        <taxon>Flavobacteriia</taxon>
        <taxon>Flavobacteriales</taxon>
        <taxon>Flavobacteriaceae</taxon>
        <taxon>Leeuwenhoekiella</taxon>
    </lineage>
</organism>
<dbReference type="EMBL" id="QOVL01000011">
    <property type="protein sequence ID" value="RXG28446.1"/>
    <property type="molecule type" value="Genomic_DNA"/>
</dbReference>
<evidence type="ECO:0008006" key="3">
    <source>
        <dbReference type="Google" id="ProtNLM"/>
    </source>
</evidence>
<evidence type="ECO:0000313" key="1">
    <source>
        <dbReference type="EMBL" id="RXG28446.1"/>
    </source>
</evidence>
<dbReference type="AlphaFoldDB" id="A0A4Q0PLH3"/>
<reference evidence="1 2" key="1">
    <citation type="submission" date="2018-07" db="EMBL/GenBank/DDBJ databases">
        <title>Leeuwenhoekiella genomics.</title>
        <authorList>
            <person name="Tahon G."/>
            <person name="Willems A."/>
        </authorList>
    </citation>
    <scope>NUCLEOTIDE SEQUENCE [LARGE SCALE GENOMIC DNA]</scope>
    <source>
        <strain evidence="1 2">LMG 1345</strain>
    </source>
</reference>
<name>A0A4Q0PLH3_9FLAO</name>
<evidence type="ECO:0000313" key="2">
    <source>
        <dbReference type="Proteomes" id="UP000290608"/>
    </source>
</evidence>
<dbReference type="STRING" id="1122159.SAMN02745246_02738"/>
<accession>A0A4Q0PLH3</accession>
<protein>
    <recommendedName>
        <fullName evidence="3">Type I restriction modification DNA specificity protein</fullName>
    </recommendedName>
</protein>
<dbReference type="Proteomes" id="UP000290608">
    <property type="component" value="Unassembled WGS sequence"/>
</dbReference>
<proteinExistence type="predicted"/>